<dbReference type="RefSeq" id="WP_353713287.1">
    <property type="nucleotide sequence ID" value="NZ_CP159279.1"/>
</dbReference>
<dbReference type="GO" id="GO:0003885">
    <property type="term" value="F:D-arabinono-1,4-lactone oxidase activity"/>
    <property type="evidence" value="ECO:0007669"/>
    <property type="project" value="InterPro"/>
</dbReference>
<dbReference type="InterPro" id="IPR010031">
    <property type="entry name" value="FAD_lactone_oxidase-like"/>
</dbReference>
<dbReference type="Gene3D" id="1.10.45.10">
    <property type="entry name" value="Vanillyl-alcohol Oxidase, Chain A, domain 4"/>
    <property type="match status" value="1"/>
</dbReference>
<gene>
    <name evidence="3" type="ORF">ABRP34_01830</name>
</gene>
<evidence type="ECO:0000313" key="3">
    <source>
        <dbReference type="EMBL" id="XCH13523.1"/>
    </source>
</evidence>
<reference evidence="3" key="1">
    <citation type="submission" date="2024-06" db="EMBL/GenBank/DDBJ databases">
        <title>Biodegradation of dimethachlon by Arthrobacter sp. K5: mechanistic insights and ecological implications.</title>
        <authorList>
            <person name="Hu S."/>
            <person name="Lu P."/>
        </authorList>
    </citation>
    <scope>NUCLEOTIDE SEQUENCE</scope>
    <source>
        <strain evidence="3">K5</strain>
    </source>
</reference>
<dbReference type="InterPro" id="IPR007173">
    <property type="entry name" value="ALO_C"/>
</dbReference>
<dbReference type="Pfam" id="PF04030">
    <property type="entry name" value="ALO"/>
    <property type="match status" value="1"/>
</dbReference>
<keyword evidence="1" id="KW-0560">Oxidoreductase</keyword>
<dbReference type="PANTHER" id="PTHR43762:SF1">
    <property type="entry name" value="D-ARABINONO-1,4-LACTONE OXIDASE"/>
    <property type="match status" value="1"/>
</dbReference>
<evidence type="ECO:0000256" key="1">
    <source>
        <dbReference type="ARBA" id="ARBA00023002"/>
    </source>
</evidence>
<protein>
    <submittedName>
        <fullName evidence="3">D-arabinono-1,4-lactone oxidase</fullName>
    </submittedName>
</protein>
<dbReference type="AlphaFoldDB" id="A0AAU8EV93"/>
<dbReference type="PANTHER" id="PTHR43762">
    <property type="entry name" value="L-GULONOLACTONE OXIDASE"/>
    <property type="match status" value="1"/>
</dbReference>
<dbReference type="EMBL" id="CP159279">
    <property type="protein sequence ID" value="XCH13523.1"/>
    <property type="molecule type" value="Genomic_DNA"/>
</dbReference>
<evidence type="ECO:0000259" key="2">
    <source>
        <dbReference type="Pfam" id="PF04030"/>
    </source>
</evidence>
<dbReference type="GO" id="GO:0016020">
    <property type="term" value="C:membrane"/>
    <property type="evidence" value="ECO:0007669"/>
    <property type="project" value="InterPro"/>
</dbReference>
<dbReference type="InterPro" id="IPR016171">
    <property type="entry name" value="Vanillyl_alc_oxidase_C-sub2"/>
</dbReference>
<proteinExistence type="predicted"/>
<organism evidence="3">
    <name type="scientific">Arthrobacter sp. K5</name>
    <dbReference type="NCBI Taxonomy" id="2839623"/>
    <lineage>
        <taxon>Bacteria</taxon>
        <taxon>Bacillati</taxon>
        <taxon>Actinomycetota</taxon>
        <taxon>Actinomycetes</taxon>
        <taxon>Micrococcales</taxon>
        <taxon>Micrococcaceae</taxon>
        <taxon>Arthrobacter</taxon>
    </lineage>
</organism>
<feature type="domain" description="D-arabinono-1,4-lactone oxidase C-terminal" evidence="2">
    <location>
        <begin position="18"/>
        <end position="79"/>
    </location>
</feature>
<accession>A0AAU8EV93</accession>
<sequence length="83" mass="10241">MPGTRHHCHHLDHRAWDRYWQFFRDADAVLQEFEPRAHWGKIHFMTRSRLERLYPELDTFIQVRREFDPRGIFLNDHTRALVG</sequence>
<name>A0AAU8EV93_9MICC</name>